<comment type="caution">
    <text evidence="1">The sequence shown here is derived from an EMBL/GenBank/DDBJ whole genome shotgun (WGS) entry which is preliminary data.</text>
</comment>
<gene>
    <name evidence="1" type="ORF">GCM10022267_37890</name>
</gene>
<accession>A0ABP7B4L0</accession>
<sequence>MNPHAWQARNIRVFMWLWIARRQIRGLIELVGVDVLGVGLDSASVALLECQALELVATKPQWKAL</sequence>
<evidence type="ECO:0000313" key="1">
    <source>
        <dbReference type="EMBL" id="GAA3647696.1"/>
    </source>
</evidence>
<protein>
    <submittedName>
        <fullName evidence="1">Uncharacterized protein</fullName>
    </submittedName>
</protein>
<evidence type="ECO:0000313" key="2">
    <source>
        <dbReference type="Proteomes" id="UP001500711"/>
    </source>
</evidence>
<name>A0ABP7B4L0_9PSEU</name>
<keyword evidence="2" id="KW-1185">Reference proteome</keyword>
<reference evidence="2" key="1">
    <citation type="journal article" date="2019" name="Int. J. Syst. Evol. Microbiol.">
        <title>The Global Catalogue of Microorganisms (GCM) 10K type strain sequencing project: providing services to taxonomists for standard genome sequencing and annotation.</title>
        <authorList>
            <consortium name="The Broad Institute Genomics Platform"/>
            <consortium name="The Broad Institute Genome Sequencing Center for Infectious Disease"/>
            <person name="Wu L."/>
            <person name="Ma J."/>
        </authorList>
    </citation>
    <scope>NUCLEOTIDE SEQUENCE [LARGE SCALE GENOMIC DNA]</scope>
    <source>
        <strain evidence="2">JCM 17494</strain>
    </source>
</reference>
<dbReference type="EMBL" id="BAABBE010000010">
    <property type="protein sequence ID" value="GAA3647696.1"/>
    <property type="molecule type" value="Genomic_DNA"/>
</dbReference>
<organism evidence="1 2">
    <name type="scientific">Lentzea roselyniae</name>
    <dbReference type="NCBI Taxonomy" id="531940"/>
    <lineage>
        <taxon>Bacteria</taxon>
        <taxon>Bacillati</taxon>
        <taxon>Actinomycetota</taxon>
        <taxon>Actinomycetes</taxon>
        <taxon>Pseudonocardiales</taxon>
        <taxon>Pseudonocardiaceae</taxon>
        <taxon>Lentzea</taxon>
    </lineage>
</organism>
<proteinExistence type="predicted"/>
<dbReference type="Proteomes" id="UP001500711">
    <property type="component" value="Unassembled WGS sequence"/>
</dbReference>